<evidence type="ECO:0000256" key="2">
    <source>
        <dbReference type="ARBA" id="ARBA00022741"/>
    </source>
</evidence>
<dbReference type="InterPro" id="IPR024185">
    <property type="entry name" value="FTHF_cligase-like_sf"/>
</dbReference>
<keyword evidence="5" id="KW-0479">Metal-binding</keyword>
<dbReference type="SUPFAM" id="SSF100950">
    <property type="entry name" value="NagB/RpiA/CoA transferase-like"/>
    <property type="match status" value="1"/>
</dbReference>
<dbReference type="GO" id="GO:0035999">
    <property type="term" value="P:tetrahydrofolate interconversion"/>
    <property type="evidence" value="ECO:0007669"/>
    <property type="project" value="TreeGrafter"/>
</dbReference>
<comment type="cofactor">
    <cofactor evidence="5">
        <name>Mg(2+)</name>
        <dbReference type="ChEBI" id="CHEBI:18420"/>
    </cofactor>
</comment>
<name>A0A5A8F576_9BACT</name>
<proteinExistence type="inferred from homology"/>
<keyword evidence="6" id="KW-0436">Ligase</keyword>
<dbReference type="Pfam" id="PF01812">
    <property type="entry name" value="5-FTHF_cyc-lig"/>
    <property type="match status" value="1"/>
</dbReference>
<feature type="binding site" evidence="4">
    <location>
        <begin position="3"/>
        <end position="7"/>
    </location>
    <ligand>
        <name>ATP</name>
        <dbReference type="ChEBI" id="CHEBI:30616"/>
    </ligand>
</feature>
<dbReference type="AlphaFoldDB" id="A0A5A8F576"/>
<dbReference type="Gene3D" id="3.40.50.10420">
    <property type="entry name" value="NagB/RpiA/CoA transferase-like"/>
    <property type="match status" value="1"/>
</dbReference>
<dbReference type="OrthoDB" id="9801938at2"/>
<keyword evidence="3 4" id="KW-0067">ATP-binding</keyword>
<dbReference type="EMBL" id="VFJB01000009">
    <property type="protein sequence ID" value="KAA0257007.1"/>
    <property type="molecule type" value="Genomic_DNA"/>
</dbReference>
<dbReference type="NCBIfam" id="TIGR02727">
    <property type="entry name" value="MTHFS_bact"/>
    <property type="match status" value="1"/>
</dbReference>
<dbReference type="EC" id="6.3.3.2" evidence="5"/>
<evidence type="ECO:0000256" key="1">
    <source>
        <dbReference type="ARBA" id="ARBA00010638"/>
    </source>
</evidence>
<evidence type="ECO:0000256" key="5">
    <source>
        <dbReference type="RuleBase" id="RU361279"/>
    </source>
</evidence>
<dbReference type="PANTHER" id="PTHR23407:SF1">
    <property type="entry name" value="5-FORMYLTETRAHYDROFOLATE CYCLO-LIGASE"/>
    <property type="match status" value="1"/>
</dbReference>
<reference evidence="6 7" key="1">
    <citation type="submission" date="2019-06" db="EMBL/GenBank/DDBJ databases">
        <title>Genomic insights into carbon and energy metabolism of Deferribacter autotrophicus revealed new metabolic traits in the phylum Deferribacteres.</title>
        <authorList>
            <person name="Slobodkin A.I."/>
            <person name="Slobodkina G.B."/>
            <person name="Allioux M."/>
            <person name="Alain K."/>
            <person name="Jebbar M."/>
            <person name="Shadrin V."/>
            <person name="Kublanov I.V."/>
            <person name="Toshchakov S.V."/>
            <person name="Bonch-Osmolovskaya E.A."/>
        </authorList>
    </citation>
    <scope>NUCLEOTIDE SEQUENCE [LARGE SCALE GENOMIC DNA]</scope>
    <source>
        <strain evidence="6 7">SL50</strain>
    </source>
</reference>
<dbReference type="GO" id="GO:0030272">
    <property type="term" value="F:5-formyltetrahydrofolate cyclo-ligase activity"/>
    <property type="evidence" value="ECO:0007669"/>
    <property type="project" value="UniProtKB-EC"/>
</dbReference>
<comment type="catalytic activity">
    <reaction evidence="5">
        <text>(6S)-5-formyl-5,6,7,8-tetrahydrofolate + ATP = (6R)-5,10-methenyltetrahydrofolate + ADP + phosphate</text>
        <dbReference type="Rhea" id="RHEA:10488"/>
        <dbReference type="ChEBI" id="CHEBI:30616"/>
        <dbReference type="ChEBI" id="CHEBI:43474"/>
        <dbReference type="ChEBI" id="CHEBI:57455"/>
        <dbReference type="ChEBI" id="CHEBI:57457"/>
        <dbReference type="ChEBI" id="CHEBI:456216"/>
        <dbReference type="EC" id="6.3.3.2"/>
    </reaction>
</comment>
<sequence>MNKNELRKRFKDLRSNMSDLEVRKKSKVIVDKFLSMHGNYEKYLLYYSFNNEVRTIELISHLRKEKKKIYLPILHDDEFYVGEFTDFSEMNENVYGIFEPTEKLNVCEFDVVVVPGLAFDEECYRLGFGKGYYDRFLKSVKRKICVGFAYDFQVVKKLPVDNHDEKLDLIITEKRILGGE</sequence>
<protein>
    <recommendedName>
        <fullName evidence="5">5-formyltetrahydrofolate cyclo-ligase</fullName>
        <ecNumber evidence="5">6.3.3.2</ecNumber>
    </recommendedName>
</protein>
<comment type="similarity">
    <text evidence="1 5">Belongs to the 5-formyltetrahydrofolate cyclo-ligase family.</text>
</comment>
<keyword evidence="5" id="KW-0460">Magnesium</keyword>
<keyword evidence="2 4" id="KW-0547">Nucleotide-binding</keyword>
<feature type="binding site" evidence="4">
    <location>
        <begin position="125"/>
        <end position="133"/>
    </location>
    <ligand>
        <name>ATP</name>
        <dbReference type="ChEBI" id="CHEBI:30616"/>
    </ligand>
</feature>
<dbReference type="RefSeq" id="WP_149267152.1">
    <property type="nucleotide sequence ID" value="NZ_VFJB01000009.1"/>
</dbReference>
<dbReference type="Proteomes" id="UP000322876">
    <property type="component" value="Unassembled WGS sequence"/>
</dbReference>
<dbReference type="InterPro" id="IPR037171">
    <property type="entry name" value="NagB/RpiA_transferase-like"/>
</dbReference>
<dbReference type="PIRSF" id="PIRSF006806">
    <property type="entry name" value="FTHF_cligase"/>
    <property type="match status" value="1"/>
</dbReference>
<evidence type="ECO:0000256" key="4">
    <source>
        <dbReference type="PIRSR" id="PIRSR006806-1"/>
    </source>
</evidence>
<evidence type="ECO:0000313" key="6">
    <source>
        <dbReference type="EMBL" id="KAA0257007.1"/>
    </source>
</evidence>
<feature type="binding site" evidence="4">
    <location>
        <position position="52"/>
    </location>
    <ligand>
        <name>substrate</name>
    </ligand>
</feature>
<evidence type="ECO:0000256" key="3">
    <source>
        <dbReference type="ARBA" id="ARBA00022840"/>
    </source>
</evidence>
<dbReference type="GO" id="GO:0005524">
    <property type="term" value="F:ATP binding"/>
    <property type="evidence" value="ECO:0007669"/>
    <property type="project" value="UniProtKB-KW"/>
</dbReference>
<comment type="caution">
    <text evidence="6">The sequence shown here is derived from an EMBL/GenBank/DDBJ whole genome shotgun (WGS) entry which is preliminary data.</text>
</comment>
<keyword evidence="7" id="KW-1185">Reference proteome</keyword>
<gene>
    <name evidence="6" type="ORF">FHQ18_10575</name>
</gene>
<dbReference type="GO" id="GO:0046872">
    <property type="term" value="F:metal ion binding"/>
    <property type="evidence" value="ECO:0007669"/>
    <property type="project" value="UniProtKB-KW"/>
</dbReference>
<organism evidence="6 7">
    <name type="scientific">Deferribacter autotrophicus</name>
    <dbReference type="NCBI Taxonomy" id="500465"/>
    <lineage>
        <taxon>Bacteria</taxon>
        <taxon>Pseudomonadati</taxon>
        <taxon>Deferribacterota</taxon>
        <taxon>Deferribacteres</taxon>
        <taxon>Deferribacterales</taxon>
        <taxon>Deferribacteraceae</taxon>
        <taxon>Deferribacter</taxon>
    </lineage>
</organism>
<evidence type="ECO:0000313" key="7">
    <source>
        <dbReference type="Proteomes" id="UP000322876"/>
    </source>
</evidence>
<dbReference type="GO" id="GO:0009396">
    <property type="term" value="P:folic acid-containing compound biosynthetic process"/>
    <property type="evidence" value="ECO:0007669"/>
    <property type="project" value="TreeGrafter"/>
</dbReference>
<dbReference type="PANTHER" id="PTHR23407">
    <property type="entry name" value="ATPASE INHIBITOR/5-FORMYLTETRAHYDROFOLATE CYCLO-LIGASE"/>
    <property type="match status" value="1"/>
</dbReference>
<dbReference type="InterPro" id="IPR002698">
    <property type="entry name" value="FTHF_cligase"/>
</dbReference>
<accession>A0A5A8F576</accession>